<name>A0A2V2ZPX4_9BACI</name>
<sequence length="348" mass="41131">MEVPTLDKVTLNYEQLRAFTEWGVATARKKNPMAKKKHLESMGMQDVEVVGKGTRATFTFTIPPGFWRMVLIPSMDYREWGVDYINILIEDGDILNTSDGILVLFATEIYETLAKKHQVDKETVKTTCTRLRGYLLKRDYIRNGGPQDLKSHRVKRKTEWGWQKGPNAVMYDTRARKVWKDFFHRQNDLYRTYNPQAEKAPAYIYAQEARELYQKNMTFFLQVDYYRVAKRTITNDNLLADINYARSTFLETLDMGIVRKEIAKRQEEYMAEKERRDSAHKRYLEEIKTQMPSRDERKAIRDELKKIASSTSFQQRNMTQAQREELDRVMEEILDRTIEEVKALDGEE</sequence>
<dbReference type="AlphaFoldDB" id="A0A2V2ZPX4"/>
<organism evidence="1 2">
    <name type="scientific">Cytobacillus oceanisediminis</name>
    <dbReference type="NCBI Taxonomy" id="665099"/>
    <lineage>
        <taxon>Bacteria</taxon>
        <taxon>Bacillati</taxon>
        <taxon>Bacillota</taxon>
        <taxon>Bacilli</taxon>
        <taxon>Bacillales</taxon>
        <taxon>Bacillaceae</taxon>
        <taxon>Cytobacillus</taxon>
    </lineage>
</organism>
<gene>
    <name evidence="1" type="ORF">DFO73_11614</name>
</gene>
<dbReference type="EMBL" id="QGTW01000016">
    <property type="protein sequence ID" value="PWW20200.1"/>
    <property type="molecule type" value="Genomic_DNA"/>
</dbReference>
<evidence type="ECO:0000313" key="1">
    <source>
        <dbReference type="EMBL" id="PWW20200.1"/>
    </source>
</evidence>
<proteinExistence type="predicted"/>
<accession>A0A2V2ZPX4</accession>
<comment type="caution">
    <text evidence="1">The sequence shown here is derived from an EMBL/GenBank/DDBJ whole genome shotgun (WGS) entry which is preliminary data.</text>
</comment>
<protein>
    <submittedName>
        <fullName evidence="1">Uncharacterized protein</fullName>
    </submittedName>
</protein>
<dbReference type="Proteomes" id="UP000247150">
    <property type="component" value="Unassembled WGS sequence"/>
</dbReference>
<reference evidence="1 2" key="1">
    <citation type="submission" date="2018-05" db="EMBL/GenBank/DDBJ databases">
        <title>Freshwater and sediment microbial communities from various areas in North America, analyzing microbe dynamics in response to fracking.</title>
        <authorList>
            <person name="Lamendella R."/>
        </authorList>
    </citation>
    <scope>NUCLEOTIDE SEQUENCE [LARGE SCALE GENOMIC DNA]</scope>
    <source>
        <strain evidence="1 2">15_TX</strain>
    </source>
</reference>
<evidence type="ECO:0000313" key="2">
    <source>
        <dbReference type="Proteomes" id="UP000247150"/>
    </source>
</evidence>